<dbReference type="EMBL" id="LT629792">
    <property type="protein sequence ID" value="SDT94666.1"/>
    <property type="molecule type" value="Genomic_DNA"/>
</dbReference>
<keyword evidence="3" id="KW-0255">Endonuclease</keyword>
<proteinExistence type="inferred from homology"/>
<dbReference type="RefSeq" id="WP_092648593.1">
    <property type="nucleotide sequence ID" value="NZ_LT629792.1"/>
</dbReference>
<dbReference type="PANTHER" id="PTHR34039:SF1">
    <property type="entry name" value="UPF0102 PROTEIN YRAN"/>
    <property type="match status" value="1"/>
</dbReference>
<dbReference type="Gene3D" id="3.40.1350.10">
    <property type="match status" value="1"/>
</dbReference>
<accession>A0ABY0V7I8</accession>
<dbReference type="InterPro" id="IPR011856">
    <property type="entry name" value="tRNA_endonuc-like_dom_sf"/>
</dbReference>
<keyword evidence="4" id="KW-1185">Reference proteome</keyword>
<evidence type="ECO:0000313" key="4">
    <source>
        <dbReference type="Proteomes" id="UP000198976"/>
    </source>
</evidence>
<dbReference type="GO" id="GO:0004519">
    <property type="term" value="F:endonuclease activity"/>
    <property type="evidence" value="ECO:0007669"/>
    <property type="project" value="UniProtKB-KW"/>
</dbReference>
<organism evidence="3 4">
    <name type="scientific">Schaalia radingae</name>
    <dbReference type="NCBI Taxonomy" id="131110"/>
    <lineage>
        <taxon>Bacteria</taxon>
        <taxon>Bacillati</taxon>
        <taxon>Actinomycetota</taxon>
        <taxon>Actinomycetes</taxon>
        <taxon>Actinomycetales</taxon>
        <taxon>Actinomycetaceae</taxon>
        <taxon>Schaalia</taxon>
    </lineage>
</organism>
<dbReference type="HAMAP" id="MF_00048">
    <property type="entry name" value="UPF0102"/>
    <property type="match status" value="1"/>
</dbReference>
<comment type="similarity">
    <text evidence="1 2">Belongs to the UPF0102 family.</text>
</comment>
<keyword evidence="3" id="KW-0378">Hydrolase</keyword>
<gene>
    <name evidence="3" type="ORF">SAMN04489714_1131</name>
</gene>
<dbReference type="InterPro" id="IPR003509">
    <property type="entry name" value="UPF0102_YraN-like"/>
</dbReference>
<evidence type="ECO:0000256" key="1">
    <source>
        <dbReference type="ARBA" id="ARBA00006738"/>
    </source>
</evidence>
<protein>
    <recommendedName>
        <fullName evidence="2">UPF0102 protein SAMN04489714_1131</fullName>
    </recommendedName>
</protein>
<keyword evidence="3" id="KW-0540">Nuclease</keyword>
<reference evidence="3 4" key="1">
    <citation type="submission" date="2016-10" db="EMBL/GenBank/DDBJ databases">
        <authorList>
            <person name="Varghese N."/>
            <person name="Submissions S."/>
        </authorList>
    </citation>
    <scope>NUCLEOTIDE SEQUENCE [LARGE SCALE GENOMIC DNA]</scope>
    <source>
        <strain evidence="3 4">DSM 9169</strain>
    </source>
</reference>
<dbReference type="NCBIfam" id="NF009154">
    <property type="entry name" value="PRK12497.3-3"/>
    <property type="match status" value="1"/>
</dbReference>
<dbReference type="SUPFAM" id="SSF52980">
    <property type="entry name" value="Restriction endonuclease-like"/>
    <property type="match status" value="1"/>
</dbReference>
<evidence type="ECO:0000313" key="3">
    <source>
        <dbReference type="EMBL" id="SDT94666.1"/>
    </source>
</evidence>
<name>A0ABY0V7I8_9ACTO</name>
<sequence length="146" mass="16152">MTATDERIDWRGTLGRAGEDCASRVVQECGYEVLARNWRNGTRGEIDLIARSSTRMTTFIEVKTRIGDRFGSGLEAVTHVKFTRIAQAAAAWCAANRPEAPIRFDVVSIEVSPSQAACLSRALESAHGAQWLRRNADITWCQGIQL</sequence>
<dbReference type="PANTHER" id="PTHR34039">
    <property type="entry name" value="UPF0102 PROTEIN YRAN"/>
    <property type="match status" value="1"/>
</dbReference>
<dbReference type="InterPro" id="IPR011335">
    <property type="entry name" value="Restrct_endonuc-II-like"/>
</dbReference>
<evidence type="ECO:0000256" key="2">
    <source>
        <dbReference type="HAMAP-Rule" id="MF_00048"/>
    </source>
</evidence>
<dbReference type="Proteomes" id="UP000198976">
    <property type="component" value="Chromosome I"/>
</dbReference>
<dbReference type="Pfam" id="PF02021">
    <property type="entry name" value="UPF0102"/>
    <property type="match status" value="1"/>
</dbReference>